<dbReference type="Proteomes" id="UP000198131">
    <property type="component" value="Unassembled WGS sequence"/>
</dbReference>
<keyword evidence="3" id="KW-1185">Reference proteome</keyword>
<keyword evidence="1" id="KW-0812">Transmembrane</keyword>
<gene>
    <name evidence="2" type="ORF">SAMN06265337_2707</name>
</gene>
<organism evidence="2 3">
    <name type="scientific">Hymenobacter gelipurpurascens</name>
    <dbReference type="NCBI Taxonomy" id="89968"/>
    <lineage>
        <taxon>Bacteria</taxon>
        <taxon>Pseudomonadati</taxon>
        <taxon>Bacteroidota</taxon>
        <taxon>Cytophagia</taxon>
        <taxon>Cytophagales</taxon>
        <taxon>Hymenobacteraceae</taxon>
        <taxon>Hymenobacter</taxon>
    </lineage>
</organism>
<evidence type="ECO:0000256" key="1">
    <source>
        <dbReference type="SAM" id="Phobius"/>
    </source>
</evidence>
<accession>A0A212UA83</accession>
<feature type="transmembrane region" description="Helical" evidence="1">
    <location>
        <begin position="54"/>
        <end position="72"/>
    </location>
</feature>
<feature type="transmembrane region" description="Helical" evidence="1">
    <location>
        <begin position="132"/>
        <end position="154"/>
    </location>
</feature>
<dbReference type="RefSeq" id="WP_141106554.1">
    <property type="nucleotide sequence ID" value="NZ_FYEW01000002.1"/>
</dbReference>
<reference evidence="3" key="1">
    <citation type="submission" date="2017-06" db="EMBL/GenBank/DDBJ databases">
        <authorList>
            <person name="Varghese N."/>
            <person name="Submissions S."/>
        </authorList>
    </citation>
    <scope>NUCLEOTIDE SEQUENCE [LARGE SCALE GENOMIC DNA]</scope>
    <source>
        <strain evidence="3">DSM 11116</strain>
    </source>
</reference>
<keyword evidence="1" id="KW-0472">Membrane</keyword>
<protein>
    <submittedName>
        <fullName evidence="2">Uncharacterized protein</fullName>
    </submittedName>
</protein>
<keyword evidence="1" id="KW-1133">Transmembrane helix</keyword>
<name>A0A212UA83_9BACT</name>
<feature type="transmembrane region" description="Helical" evidence="1">
    <location>
        <begin position="12"/>
        <end position="34"/>
    </location>
</feature>
<dbReference type="EMBL" id="FYEW01000002">
    <property type="protein sequence ID" value="SNC75106.1"/>
    <property type="molecule type" value="Genomic_DNA"/>
</dbReference>
<evidence type="ECO:0000313" key="2">
    <source>
        <dbReference type="EMBL" id="SNC75106.1"/>
    </source>
</evidence>
<evidence type="ECO:0000313" key="3">
    <source>
        <dbReference type="Proteomes" id="UP000198131"/>
    </source>
</evidence>
<sequence>MLTISQRLTRYFWLSWGWGMGLTILISVGFILVILLKNLTQSRYGVSQDELETVFLFVLMEGAGALVGNWLRQWLMRHLLLRAEAAATPAARFAWLGGGTLLLFVASVLFCVAVIMAVGFRPDISSMFRPMLMLFFLLSAPWLLTAPVAAWWVCRDWFSAIPTSGMAGSK</sequence>
<dbReference type="AlphaFoldDB" id="A0A212UA83"/>
<feature type="transmembrane region" description="Helical" evidence="1">
    <location>
        <begin position="93"/>
        <end position="120"/>
    </location>
</feature>
<proteinExistence type="predicted"/>